<name>W2G7Y9_PHYNI</name>
<keyword evidence="2" id="KW-0645">Protease</keyword>
<evidence type="ECO:0000256" key="1">
    <source>
        <dbReference type="ARBA" id="ARBA00005234"/>
    </source>
</evidence>
<dbReference type="AlphaFoldDB" id="W2G7Y9"/>
<dbReference type="InterPro" id="IPR038765">
    <property type="entry name" value="Papain-like_cys_pep_sf"/>
</dbReference>
<keyword evidence="3" id="KW-0378">Hydrolase</keyword>
<dbReference type="SUPFAM" id="SSF54001">
    <property type="entry name" value="Cysteine proteinases"/>
    <property type="match status" value="1"/>
</dbReference>
<organism evidence="5">
    <name type="scientific">Phytophthora nicotianae</name>
    <name type="common">Potato buckeye rot agent</name>
    <name type="synonym">Phytophthora parasitica</name>
    <dbReference type="NCBI Taxonomy" id="4792"/>
    <lineage>
        <taxon>Eukaryota</taxon>
        <taxon>Sar</taxon>
        <taxon>Stramenopiles</taxon>
        <taxon>Oomycota</taxon>
        <taxon>Peronosporomycetes</taxon>
        <taxon>Peronosporales</taxon>
        <taxon>Peronosporaceae</taxon>
        <taxon>Phytophthora</taxon>
    </lineage>
</organism>
<evidence type="ECO:0000313" key="5">
    <source>
        <dbReference type="EMBL" id="ETK79137.1"/>
    </source>
</evidence>
<protein>
    <recommendedName>
        <fullName evidence="4">Ubiquitin-like protease family profile domain-containing protein</fullName>
    </recommendedName>
</protein>
<feature type="domain" description="Ubiquitin-like protease family profile" evidence="4">
    <location>
        <begin position="179"/>
        <end position="232"/>
    </location>
</feature>
<dbReference type="Proteomes" id="UP000053236">
    <property type="component" value="Unassembled WGS sequence"/>
</dbReference>
<accession>W2G7Y9</accession>
<evidence type="ECO:0000256" key="3">
    <source>
        <dbReference type="ARBA" id="ARBA00022801"/>
    </source>
</evidence>
<dbReference type="VEuPathDB" id="FungiDB:PPTG_04513"/>
<dbReference type="GO" id="GO:0008234">
    <property type="term" value="F:cysteine-type peptidase activity"/>
    <property type="evidence" value="ECO:0007669"/>
    <property type="project" value="InterPro"/>
</dbReference>
<evidence type="ECO:0000256" key="2">
    <source>
        <dbReference type="ARBA" id="ARBA00022670"/>
    </source>
</evidence>
<dbReference type="InterPro" id="IPR003653">
    <property type="entry name" value="Peptidase_C48_C"/>
</dbReference>
<reference evidence="5" key="1">
    <citation type="submission" date="2013-11" db="EMBL/GenBank/DDBJ databases">
        <title>The Genome Sequence of Phytophthora parasitica CJ02B3.</title>
        <authorList>
            <consortium name="The Broad Institute Genomics Platform"/>
            <person name="Russ C."/>
            <person name="Tyler B."/>
            <person name="Panabieres F."/>
            <person name="Shan W."/>
            <person name="Tripathy S."/>
            <person name="Grunwald N."/>
            <person name="Machado M."/>
            <person name="Johnson C.S."/>
            <person name="Arredondo F."/>
            <person name="Hong C."/>
            <person name="Coffey M."/>
            <person name="Young S.K."/>
            <person name="Zeng Q."/>
            <person name="Gargeya S."/>
            <person name="Fitzgerald M."/>
            <person name="Abouelleil A."/>
            <person name="Alvarado L."/>
            <person name="Chapman S.B."/>
            <person name="Gainer-Dewar J."/>
            <person name="Goldberg J."/>
            <person name="Griggs A."/>
            <person name="Gujja S."/>
            <person name="Hansen M."/>
            <person name="Howarth C."/>
            <person name="Imamovic A."/>
            <person name="Ireland A."/>
            <person name="Larimer J."/>
            <person name="McCowan C."/>
            <person name="Murphy C."/>
            <person name="Pearson M."/>
            <person name="Poon T.W."/>
            <person name="Priest M."/>
            <person name="Roberts A."/>
            <person name="Saif S."/>
            <person name="Shea T."/>
            <person name="Sykes S."/>
            <person name="Wortman J."/>
            <person name="Nusbaum C."/>
            <person name="Birren B."/>
        </authorList>
    </citation>
    <scope>NUCLEOTIDE SEQUENCE [LARGE SCALE GENOMIC DNA]</scope>
    <source>
        <strain evidence="5">CJ02B3</strain>
    </source>
</reference>
<comment type="similarity">
    <text evidence="1">Belongs to the peptidase C48 family.</text>
</comment>
<dbReference type="GO" id="GO:0006508">
    <property type="term" value="P:proteolysis"/>
    <property type="evidence" value="ECO:0007669"/>
    <property type="project" value="UniProtKB-KW"/>
</dbReference>
<gene>
    <name evidence="5" type="ORF">L915_14990</name>
</gene>
<evidence type="ECO:0000259" key="4">
    <source>
        <dbReference type="Pfam" id="PF02902"/>
    </source>
</evidence>
<dbReference type="EMBL" id="KI688069">
    <property type="protein sequence ID" value="ETK79137.1"/>
    <property type="molecule type" value="Genomic_DNA"/>
</dbReference>
<dbReference type="Gene3D" id="3.30.310.130">
    <property type="entry name" value="Ubiquitin-related"/>
    <property type="match status" value="1"/>
</dbReference>
<dbReference type="Pfam" id="PF02902">
    <property type="entry name" value="Peptidase_C48"/>
    <property type="match status" value="1"/>
</dbReference>
<sequence>MKLHGLLRERNVCEVVASLKEIQPGLREVGSFLATFQVLGIAVGKPLLWAMSPSYVPDNVRYRPPEPTVDRALEQLRETLCGEQAEIQIDSDGESGDSDNYVVAIETIGTYTIDQLDAMTWLWNFAGHVSSRCCVRYKNNTTVITSQLKKQSRKKPVNVEAILPEKIRLEVCEGIAVWQFVLLPVNFDGVHWGCLMIDGTSKTMMLYDSMYITKNVKRLKAITTEMESVLLET</sequence>
<proteinExistence type="inferred from homology"/>